<dbReference type="CDD" id="cd02440">
    <property type="entry name" value="AdoMet_MTases"/>
    <property type="match status" value="1"/>
</dbReference>
<sequence length="259" mass="27271">MTRPGYAFSNASEQSAAHHDALAELLDRQSHESITDVLDPAGRRCLDVGAGAGSIAGWLADRAGEVLATDVAPRRIPDRPGLTVRQHDIVTGDPLGHFDLVHARLLLGHLPRRAAALRQMVHALAPGGVLITGDFTVAPGAFVLSAPDEGTADVLSRYLTAHVRALTALGYDNDWPHRAPAAFEAAGLTDVHFRSYATGWRGGGPGCRLLRAGIPQLRPALSAHGLTDEDMSATVAALGDPRVLLNGFLFVQTSGRAPA</sequence>
<evidence type="ECO:0000313" key="3">
    <source>
        <dbReference type="Proteomes" id="UP000598174"/>
    </source>
</evidence>
<gene>
    <name evidence="2" type="ORF">Afe05nite_70770</name>
</gene>
<evidence type="ECO:0000259" key="1">
    <source>
        <dbReference type="Pfam" id="PF08242"/>
    </source>
</evidence>
<dbReference type="AlphaFoldDB" id="A0A919J8H2"/>
<accession>A0A919J8H2</accession>
<dbReference type="InterPro" id="IPR013217">
    <property type="entry name" value="Methyltransf_12"/>
</dbReference>
<feature type="domain" description="Methyltransferase type 12" evidence="1">
    <location>
        <begin position="46"/>
        <end position="130"/>
    </location>
</feature>
<keyword evidence="2" id="KW-0808">Transferase</keyword>
<dbReference type="Gene3D" id="3.40.50.150">
    <property type="entry name" value="Vaccinia Virus protein VP39"/>
    <property type="match status" value="1"/>
</dbReference>
<dbReference type="Pfam" id="PF08242">
    <property type="entry name" value="Methyltransf_12"/>
    <property type="match status" value="1"/>
</dbReference>
<dbReference type="EMBL" id="BOMM01000064">
    <property type="protein sequence ID" value="GIE15237.1"/>
    <property type="molecule type" value="Genomic_DNA"/>
</dbReference>
<dbReference type="GO" id="GO:0032259">
    <property type="term" value="P:methylation"/>
    <property type="evidence" value="ECO:0007669"/>
    <property type="project" value="UniProtKB-KW"/>
</dbReference>
<keyword evidence="2" id="KW-0489">Methyltransferase</keyword>
<evidence type="ECO:0000313" key="2">
    <source>
        <dbReference type="EMBL" id="GIE15237.1"/>
    </source>
</evidence>
<keyword evidence="3" id="KW-1185">Reference proteome</keyword>
<dbReference type="SUPFAM" id="SSF53335">
    <property type="entry name" value="S-adenosyl-L-methionine-dependent methyltransferases"/>
    <property type="match status" value="1"/>
</dbReference>
<dbReference type="RefSeq" id="WP_203821617.1">
    <property type="nucleotide sequence ID" value="NZ_BAAABP010000080.1"/>
</dbReference>
<organism evidence="2 3">
    <name type="scientific">Paractinoplanes ferrugineus</name>
    <dbReference type="NCBI Taxonomy" id="113564"/>
    <lineage>
        <taxon>Bacteria</taxon>
        <taxon>Bacillati</taxon>
        <taxon>Actinomycetota</taxon>
        <taxon>Actinomycetes</taxon>
        <taxon>Micromonosporales</taxon>
        <taxon>Micromonosporaceae</taxon>
        <taxon>Paractinoplanes</taxon>
    </lineage>
</organism>
<reference evidence="2" key="1">
    <citation type="submission" date="2021-01" db="EMBL/GenBank/DDBJ databases">
        <title>Whole genome shotgun sequence of Actinoplanes ferrugineus NBRC 15555.</title>
        <authorList>
            <person name="Komaki H."/>
            <person name="Tamura T."/>
        </authorList>
    </citation>
    <scope>NUCLEOTIDE SEQUENCE</scope>
    <source>
        <strain evidence="2">NBRC 15555</strain>
    </source>
</reference>
<protein>
    <submittedName>
        <fullName evidence="2">Methyltransferase</fullName>
    </submittedName>
</protein>
<proteinExistence type="predicted"/>
<dbReference type="PANTHER" id="PTHR43591">
    <property type="entry name" value="METHYLTRANSFERASE"/>
    <property type="match status" value="1"/>
</dbReference>
<dbReference type="InterPro" id="IPR029063">
    <property type="entry name" value="SAM-dependent_MTases_sf"/>
</dbReference>
<dbReference type="GO" id="GO:0008168">
    <property type="term" value="F:methyltransferase activity"/>
    <property type="evidence" value="ECO:0007669"/>
    <property type="project" value="UniProtKB-KW"/>
</dbReference>
<comment type="caution">
    <text evidence="2">The sequence shown here is derived from an EMBL/GenBank/DDBJ whole genome shotgun (WGS) entry which is preliminary data.</text>
</comment>
<name>A0A919J8H2_9ACTN</name>
<dbReference type="Proteomes" id="UP000598174">
    <property type="component" value="Unassembled WGS sequence"/>
</dbReference>